<dbReference type="InterPro" id="IPR052957">
    <property type="entry name" value="Auxin_embryo_med"/>
</dbReference>
<feature type="compositionally biased region" description="Polar residues" evidence="1">
    <location>
        <begin position="2227"/>
        <end position="2238"/>
    </location>
</feature>
<dbReference type="Pfam" id="PF13020">
    <property type="entry name" value="NOV_C"/>
    <property type="match status" value="1"/>
</dbReference>
<dbReference type="Gene3D" id="3.30.565.10">
    <property type="entry name" value="Histidine kinase-like ATPase, C-terminal domain"/>
    <property type="match status" value="1"/>
</dbReference>
<comment type="caution">
    <text evidence="4">The sequence shown here is derived from an EMBL/GenBank/DDBJ whole genome shotgun (WGS) entry which is preliminary data.</text>
</comment>
<name>A0AA88XZV3_PINIB</name>
<feature type="domain" description="Protein NO VEIN C-terminal" evidence="2">
    <location>
        <begin position="2473"/>
        <end position="2542"/>
    </location>
</feature>
<feature type="domain" description="Sacsin/Nov" evidence="3">
    <location>
        <begin position="832"/>
        <end position="937"/>
    </location>
</feature>
<dbReference type="EMBL" id="VSWD01000012">
    <property type="protein sequence ID" value="KAK3086464.1"/>
    <property type="molecule type" value="Genomic_DNA"/>
</dbReference>
<evidence type="ECO:0000313" key="4">
    <source>
        <dbReference type="EMBL" id="KAK3086464.1"/>
    </source>
</evidence>
<evidence type="ECO:0000313" key="5">
    <source>
        <dbReference type="Proteomes" id="UP001186944"/>
    </source>
</evidence>
<feature type="compositionally biased region" description="Basic and acidic residues" evidence="1">
    <location>
        <begin position="2374"/>
        <end position="2384"/>
    </location>
</feature>
<dbReference type="NCBIfam" id="NF047352">
    <property type="entry name" value="P_loop_sacsin"/>
    <property type="match status" value="1"/>
</dbReference>
<sequence>MRIRSVCTLYELKECITEFAPDKKDFNQLHIGPVQCLPVVYKYFKFPTDMAEVPEITTVDILENLKHYLDKFNKWTDRLDLEDFLNYMVKEYNVENAYILGVRIRSLPLAAQVLKKSQRDMSANRRGIMEAMREELRKDVEQIFVKFRVAITQTGRDGQPEVRQHYLRLRPEVALQEIFDKYQLLLTSIEPPTTKAARRKAQRMMEAITNFIIVSREDPMCLRLFHLAICISNTELEEATMELLAPSPAETSVTEATPQKQPPAKALVCDHLKKYLDKCISAGKLTLKMFDQIEEKICEDFDFPNFIAMGFGRFLEFMLKEAKQTLDDCGGTSLGGGSGHHDNDGIYMPTHTDILEFIHQCKQCGIKQPQDLEKVICEQFAVKEVKRLGHGNISRLVTSADKPGKHQNAEHTVVYGAAICGNKGTQVLGSQTGMLGHQTREAALTCLHNCPLLEDMGAWSQWSQVFEPQLGKLKDFVQKYGGVHTSNVQGGKRIMTTDIVALEVRPGHLVKLVSQTSVEKFHAALSSGHINNVCGHIVSMVVSNKGVENTPLALLANHVKSALLTLHAEGSSQNTPGAPPDPVGSPDRAVLFVLECLTVLPASIASVLASQIFLDPLGQVVGSTKSKSLLLSTCRTVYERNCLQRLGCTLGISEWTNQIQEKCRPPEESVEEVPQEEAEEFFQDVEEIEDSDDDDDNEDDTSSSTSFLSDNEEETTNTKDESMAVVDEAPISDDEMRDLSKEKGDGEKEEDGDTEEKEDGEDSPKDPEEVDEEEENLTEEEKVERECRKLVEEIRRDEFGIGVELNEDGKRLMVVQHERLGRSLDRLSKDLYSKDTHFVLELVQNADDNNYADDLLADDSEECPSVKFIMTNDGVIVLNNEKGFEEKNVRALCDVGRSTKGKHKAGYIGQKGIGFKSVFRVTDSPEVHSHGYHINFDVKSGPTGYILPHWIEDRWNVEEGWTTKIVLPLKEEMRVQLRSLAARFNDIHPSLLLFLHRLQQITVENQVESSVQAMRKRNLGKGVVEISHNDGKDRWLVVKKMLDASQISLQAKSGVEVESTEIALAFPLRPSGQKSLTSYLPPKQPVFAFLPLRTYGFRFIIQGDFDVPSSREDVDKDSPWNQWIRNEIHMLFIEALEDFKNHPDFKMIEAVTTYLQFVPVEDEILDFFRPVAAQILKKLKAKACVPTQPNSKGTSTWKIPSQTVTVHDPLVLEVVTPELLKSTLNLHYLHRDVAAILNPSLTQSLGIECLTTDHLMLIGKSFVSAWEKGEGPSLDEQILMTSKWLACIYRSLDEFQDNQVLYDKLKELKIIFLASHHRVALTESTVFFPLSEDSKPARNDPMNILQQDLNTIHPLLVNTPDNEVNSQVQKLLLKIGVCQLSPKEVICQHILPVLKSEAHKEKKREILISYVIYIKEQLEQQISLVNIDELAAVALVMTNQGMVNAKDVPVHFTQNYGNKLDLGKLPGYNWTLLDAVYLRNVTSHIEVQRWREFFLKLGITDTLAIRNKRVPLSDQLIKSSPWEPIADSLRPFSEGCYIDDWSCDEVHQLITENTHKESYPHQLRYLYGILEKDWDGIFSRYRTANFCDKDGRKIKEVDTSFSIHLKTLPWIPAISTSSFMVEESQTIHWVEKLEIMQPSCLYLKFQEMMNLLGHTVMYVDVNVSCDKEFGKFLGFKYGVSKSEIMQFLIKWGERKDKPAIFCTTLKHIRFVYEYIQQNFSQKEIQDLFLENSIIFVPLEAKLSISYSSPEGNYPSRAPSSIVAGQMLNRSEVWWCDPTGLFRRHRKIILEFHAEIGKKWLLEDIYRDSDQIQDLFVRGGRIEPEPKVTEYGELLVLMGQVTSLSEKSVLSDALHLYVYIGSKVTVDTLGSEQQTASFLINADKKALRNLFKGQKIIVTKRDQWASLEERPLIPDRKELEKMFQNHKGVHFIQTEEKLQRGPRRGIATRREQSLINEESLQPFLELCQIQKLSESIHVEHITPMFEPCAKLQYYVHLATPLVQIYLWTNYPDIYQKQKDDDIIQRLHVLQCVQTGELNVKYSLFDRDSDITVLQEEKCIQENNLIMFHRNYVELYGEINKELARFFASNDKDCTVHLKSFLTDLTPILNGETRETPEQILQLHDCDTLPEDEPIWHIEPPIMPVFAPPEPEIEPEPEYEEQPIENVTDAAAPPGGDQEEKTGPEMKSWPPMSDTTGTVRQKGLPREPRSEDKSKESKVWPPPKAPDYVQSTKHLSSQFKVVSEEGDTDEGQQNAGQGTDKEHIRHEGDGKGTKRKISEETQLSDLENKRASLPSGGQGYERRDKSVGDSEEPFDNTQQSVSRGDYVPKEGDQRQNAVQEYDGHGFSDGAYGASDGTQRQHSQTTDERATSSGHYGRGESGEHTYDDENYETSLERDGKPGYHGKRRHPTRDSDSPPSPKKSALLMDDPIWGEFASEYVFEELGSGAALKVPPSHITLGQGSEKPEIGRWGEYLDDETGNPYDFEVIVEGEEGTEVIYIEVKSTLSDKKDLFEISAQQVDFARQVKERFHIYRVFNAGDMETVRLVRIDNLSLCMDKKQVKLCMLI</sequence>
<dbReference type="InterPro" id="IPR036890">
    <property type="entry name" value="HATPase_C_sf"/>
</dbReference>
<dbReference type="InterPro" id="IPR024975">
    <property type="entry name" value="NOV_C"/>
</dbReference>
<accession>A0AA88XZV3</accession>
<feature type="region of interest" description="Disordered" evidence="1">
    <location>
        <begin position="2166"/>
        <end position="2422"/>
    </location>
</feature>
<proteinExistence type="predicted"/>
<dbReference type="InterPro" id="IPR058210">
    <property type="entry name" value="SACS/Nov_dom"/>
</dbReference>
<dbReference type="Proteomes" id="UP001186944">
    <property type="component" value="Unassembled WGS sequence"/>
</dbReference>
<dbReference type="PANTHER" id="PTHR32387:SF0">
    <property type="entry name" value="PROTEIN NO VEIN"/>
    <property type="match status" value="1"/>
</dbReference>
<gene>
    <name evidence="4" type="ORF">FSP39_018803</name>
</gene>
<feature type="compositionally biased region" description="Acidic residues" evidence="1">
    <location>
        <begin position="688"/>
        <end position="701"/>
    </location>
</feature>
<feature type="compositionally biased region" description="Acidic residues" evidence="1">
    <location>
        <begin position="747"/>
        <end position="761"/>
    </location>
</feature>
<feature type="region of interest" description="Disordered" evidence="1">
    <location>
        <begin position="688"/>
        <end position="783"/>
    </location>
</feature>
<evidence type="ECO:0000256" key="1">
    <source>
        <dbReference type="SAM" id="MobiDB-lite"/>
    </source>
</evidence>
<feature type="compositionally biased region" description="Basic and acidic residues" evidence="1">
    <location>
        <begin position="737"/>
        <end position="746"/>
    </location>
</feature>
<evidence type="ECO:0000259" key="3">
    <source>
        <dbReference type="Pfam" id="PF25794"/>
    </source>
</evidence>
<feature type="compositionally biased region" description="Basic and acidic residues" evidence="1">
    <location>
        <begin position="2202"/>
        <end position="2216"/>
    </location>
</feature>
<protein>
    <recommendedName>
        <fullName evidence="6">Protein NO VEIN C-terminal domain-containing protein</fullName>
    </recommendedName>
</protein>
<reference evidence="4" key="1">
    <citation type="submission" date="2019-08" db="EMBL/GenBank/DDBJ databases">
        <title>The improved chromosome-level genome for the pearl oyster Pinctada fucata martensii using PacBio sequencing and Hi-C.</title>
        <authorList>
            <person name="Zheng Z."/>
        </authorList>
    </citation>
    <scope>NUCLEOTIDE SEQUENCE</scope>
    <source>
        <strain evidence="4">ZZ-2019</strain>
        <tissue evidence="4">Adductor muscle</tissue>
    </source>
</reference>
<dbReference type="Pfam" id="PF25794">
    <property type="entry name" value="SACS"/>
    <property type="match status" value="1"/>
</dbReference>
<feature type="compositionally biased region" description="Acidic residues" evidence="1">
    <location>
        <begin position="768"/>
        <end position="778"/>
    </location>
</feature>
<dbReference type="PANTHER" id="PTHR32387">
    <property type="entry name" value="WU:FJ29H11"/>
    <property type="match status" value="1"/>
</dbReference>
<evidence type="ECO:0000259" key="2">
    <source>
        <dbReference type="Pfam" id="PF13020"/>
    </source>
</evidence>
<keyword evidence="5" id="KW-1185">Reference proteome</keyword>
<dbReference type="SUPFAM" id="SSF55874">
    <property type="entry name" value="ATPase domain of HSP90 chaperone/DNA topoisomerase II/histidine kinase"/>
    <property type="match status" value="1"/>
</dbReference>
<evidence type="ECO:0008006" key="6">
    <source>
        <dbReference type="Google" id="ProtNLM"/>
    </source>
</evidence>
<organism evidence="4 5">
    <name type="scientific">Pinctada imbricata</name>
    <name type="common">Atlantic pearl-oyster</name>
    <name type="synonym">Pinctada martensii</name>
    <dbReference type="NCBI Taxonomy" id="66713"/>
    <lineage>
        <taxon>Eukaryota</taxon>
        <taxon>Metazoa</taxon>
        <taxon>Spiralia</taxon>
        <taxon>Lophotrochozoa</taxon>
        <taxon>Mollusca</taxon>
        <taxon>Bivalvia</taxon>
        <taxon>Autobranchia</taxon>
        <taxon>Pteriomorphia</taxon>
        <taxon>Pterioida</taxon>
        <taxon>Pterioidea</taxon>
        <taxon>Pteriidae</taxon>
        <taxon>Pinctada</taxon>
    </lineage>
</organism>
<feature type="compositionally biased region" description="Basic and acidic residues" evidence="1">
    <location>
        <begin position="2257"/>
        <end position="2277"/>
    </location>
</feature>